<comment type="similarity">
    <text evidence="1">Belongs to the FAM122 family.</text>
</comment>
<evidence type="ECO:0000313" key="3">
    <source>
        <dbReference type="EMBL" id="CAC5398232.1"/>
    </source>
</evidence>
<feature type="compositionally biased region" description="Polar residues" evidence="2">
    <location>
        <begin position="420"/>
        <end position="441"/>
    </location>
</feature>
<feature type="region of interest" description="Disordered" evidence="2">
    <location>
        <begin position="134"/>
        <end position="179"/>
    </location>
</feature>
<dbReference type="OrthoDB" id="10036177at2759"/>
<name>A0A6J8CTM3_MYTCO</name>
<evidence type="ECO:0000256" key="1">
    <source>
        <dbReference type="ARBA" id="ARBA00006725"/>
    </source>
</evidence>
<dbReference type="InterPro" id="IPR026716">
    <property type="entry name" value="PBIR1/2/3"/>
</dbReference>
<feature type="region of interest" description="Disordered" evidence="2">
    <location>
        <begin position="391"/>
        <end position="441"/>
    </location>
</feature>
<dbReference type="GO" id="GO:0004865">
    <property type="term" value="F:protein serine/threonine phosphatase inhibitor activity"/>
    <property type="evidence" value="ECO:0007669"/>
    <property type="project" value="InterPro"/>
</dbReference>
<proteinExistence type="inferred from homology"/>
<reference evidence="3 4" key="1">
    <citation type="submission" date="2020-06" db="EMBL/GenBank/DDBJ databases">
        <authorList>
            <person name="Li R."/>
            <person name="Bekaert M."/>
        </authorList>
    </citation>
    <scope>NUCLEOTIDE SEQUENCE [LARGE SCALE GENOMIC DNA]</scope>
    <source>
        <strain evidence="4">wild</strain>
    </source>
</reference>
<gene>
    <name evidence="3" type="ORF">MCOR_32615</name>
</gene>
<protein>
    <submittedName>
        <fullName evidence="3">Uncharacterized protein</fullName>
    </submittedName>
</protein>
<dbReference type="EMBL" id="CACVKT020005857">
    <property type="protein sequence ID" value="CAC5398232.1"/>
    <property type="molecule type" value="Genomic_DNA"/>
</dbReference>
<feature type="region of interest" description="Disordered" evidence="2">
    <location>
        <begin position="346"/>
        <end position="371"/>
    </location>
</feature>
<sequence>MPCNVILVMGGSIVCATQNERDISLIDALEESLGPVLDDAAEQSIPDLSFNISVNIEQDPEVVERIVPAFRKEAKTVKLTHRLVSEQQVTWYQLETYRQMQGKLVDLWDRLDANTLKTSEFLKQIGYMYAPPVGPADIPDSDSDSDHHSHTQTFRQAGDTSRIRRFSSSSLSLNSPTAAPVKIPNRVNEIKREESFVTVAEKEKEQERDICSQLKMSTSWNDFSLDEPMMPEVQKRPRSFSETLHIFTSPNMLTSAPSPTRVGPGRQCFSPSMQKPVVNSTFTPSPSPSPTRKNFIRSLSPIAVRPSPLGKRRLDHDSSDGYISPAKKFHIGSITPDKVMHVHPLAHSHHSVSSSSLEDGSPEQTVPKGNNSHDIRLRYQHQPNMYTFMPLGQDLRDSRDSQDMQTTDSETSDITDISDPNISLSASPGTSGFQPIKHTQV</sequence>
<dbReference type="Proteomes" id="UP000507470">
    <property type="component" value="Unassembled WGS sequence"/>
</dbReference>
<dbReference type="PANTHER" id="PTHR22227:SF6">
    <property type="entry name" value="FAMILY WITH SEQUENCE SIMILARITY 122B ISOFORM X1"/>
    <property type="match status" value="1"/>
</dbReference>
<dbReference type="AlphaFoldDB" id="A0A6J8CTM3"/>
<feature type="compositionally biased region" description="Low complexity" evidence="2">
    <location>
        <begin position="166"/>
        <end position="175"/>
    </location>
</feature>
<organism evidence="3 4">
    <name type="scientific">Mytilus coruscus</name>
    <name type="common">Sea mussel</name>
    <dbReference type="NCBI Taxonomy" id="42192"/>
    <lineage>
        <taxon>Eukaryota</taxon>
        <taxon>Metazoa</taxon>
        <taxon>Spiralia</taxon>
        <taxon>Lophotrochozoa</taxon>
        <taxon>Mollusca</taxon>
        <taxon>Bivalvia</taxon>
        <taxon>Autobranchia</taxon>
        <taxon>Pteriomorphia</taxon>
        <taxon>Mytilida</taxon>
        <taxon>Mytiloidea</taxon>
        <taxon>Mytilidae</taxon>
        <taxon>Mytilinae</taxon>
        <taxon>Mytilus</taxon>
    </lineage>
</organism>
<evidence type="ECO:0000313" key="4">
    <source>
        <dbReference type="Proteomes" id="UP000507470"/>
    </source>
</evidence>
<evidence type="ECO:0000256" key="2">
    <source>
        <dbReference type="SAM" id="MobiDB-lite"/>
    </source>
</evidence>
<dbReference type="PANTHER" id="PTHR22227">
    <property type="entry name" value="FAMILY WITH SEQUENCE SIMILARITY 122B ISOFORM X1"/>
    <property type="match status" value="1"/>
</dbReference>
<feature type="compositionally biased region" description="Low complexity" evidence="2">
    <location>
        <begin position="406"/>
        <end position="419"/>
    </location>
</feature>
<keyword evidence="4" id="KW-1185">Reference proteome</keyword>
<feature type="region of interest" description="Disordered" evidence="2">
    <location>
        <begin position="271"/>
        <end position="294"/>
    </location>
</feature>
<accession>A0A6J8CTM3</accession>